<evidence type="ECO:0000313" key="3">
    <source>
        <dbReference type="Proteomes" id="UP000095751"/>
    </source>
</evidence>
<dbReference type="InParanoid" id="A0A1E7F1J4"/>
<name>A0A1E7F1J4_9STRA</name>
<accession>A0A1E7F1J4</accession>
<dbReference type="KEGG" id="fcy:FRACYDRAFT_244250"/>
<organism evidence="2 3">
    <name type="scientific">Fragilariopsis cylindrus CCMP1102</name>
    <dbReference type="NCBI Taxonomy" id="635003"/>
    <lineage>
        <taxon>Eukaryota</taxon>
        <taxon>Sar</taxon>
        <taxon>Stramenopiles</taxon>
        <taxon>Ochrophyta</taxon>
        <taxon>Bacillariophyta</taxon>
        <taxon>Bacillariophyceae</taxon>
        <taxon>Bacillariophycidae</taxon>
        <taxon>Bacillariales</taxon>
        <taxon>Bacillariaceae</taxon>
        <taxon>Fragilariopsis</taxon>
    </lineage>
</organism>
<feature type="compositionally biased region" description="Acidic residues" evidence="1">
    <location>
        <begin position="7"/>
        <end position="16"/>
    </location>
</feature>
<feature type="compositionally biased region" description="Polar residues" evidence="1">
    <location>
        <begin position="18"/>
        <end position="29"/>
    </location>
</feature>
<protein>
    <submittedName>
        <fullName evidence="2">Uncharacterized protein</fullName>
    </submittedName>
</protein>
<evidence type="ECO:0000313" key="2">
    <source>
        <dbReference type="EMBL" id="OEU12060.1"/>
    </source>
</evidence>
<dbReference type="EMBL" id="KV784365">
    <property type="protein sequence ID" value="OEU12060.1"/>
    <property type="molecule type" value="Genomic_DNA"/>
</dbReference>
<dbReference type="Proteomes" id="UP000095751">
    <property type="component" value="Unassembled WGS sequence"/>
</dbReference>
<keyword evidence="3" id="KW-1185">Reference proteome</keyword>
<dbReference type="AlphaFoldDB" id="A0A1E7F1J4"/>
<proteinExistence type="predicted"/>
<evidence type="ECO:0000256" key="1">
    <source>
        <dbReference type="SAM" id="MobiDB-lite"/>
    </source>
</evidence>
<feature type="compositionally biased region" description="Low complexity" evidence="1">
    <location>
        <begin position="63"/>
        <end position="89"/>
    </location>
</feature>
<sequence>MMMAEEVQQEEEEEEQQPSKSKCYTSSIMNPLDDDHQCQRRCSPLPTGPRLPTIQESEHLIASSSSGNTNNTSSSCTSSSSSSSNNNTSDFHRVVESFNYNVIDDDDADDCDSYCDNIQW</sequence>
<feature type="region of interest" description="Disordered" evidence="1">
    <location>
        <begin position="1"/>
        <end position="89"/>
    </location>
</feature>
<reference evidence="2 3" key="1">
    <citation type="submission" date="2016-09" db="EMBL/GenBank/DDBJ databases">
        <title>Extensive genetic diversity and differential bi-allelic expression allows diatom success in the polar Southern Ocean.</title>
        <authorList>
            <consortium name="DOE Joint Genome Institute"/>
            <person name="Mock T."/>
            <person name="Otillar R.P."/>
            <person name="Strauss J."/>
            <person name="Dupont C."/>
            <person name="Frickenhaus S."/>
            <person name="Maumus F."/>
            <person name="Mcmullan M."/>
            <person name="Sanges R."/>
            <person name="Schmutz J."/>
            <person name="Toseland A."/>
            <person name="Valas R."/>
            <person name="Veluchamy A."/>
            <person name="Ward B.J."/>
            <person name="Allen A."/>
            <person name="Barry K."/>
            <person name="Falciatore A."/>
            <person name="Ferrante M."/>
            <person name="Fortunato A.E."/>
            <person name="Gloeckner G."/>
            <person name="Gruber A."/>
            <person name="Hipkin R."/>
            <person name="Janech M."/>
            <person name="Kroth P."/>
            <person name="Leese F."/>
            <person name="Lindquist E."/>
            <person name="Lyon B.R."/>
            <person name="Martin J."/>
            <person name="Mayer C."/>
            <person name="Parker M."/>
            <person name="Quesneville H."/>
            <person name="Raymond J."/>
            <person name="Uhlig C."/>
            <person name="Valentin K.U."/>
            <person name="Worden A.Z."/>
            <person name="Armbrust E.V."/>
            <person name="Bowler C."/>
            <person name="Green B."/>
            <person name="Moulton V."/>
            <person name="Van Oosterhout C."/>
            <person name="Grigoriev I."/>
        </authorList>
    </citation>
    <scope>NUCLEOTIDE SEQUENCE [LARGE SCALE GENOMIC DNA]</scope>
    <source>
        <strain evidence="2 3">CCMP1102</strain>
    </source>
</reference>
<gene>
    <name evidence="2" type="ORF">FRACYDRAFT_244250</name>
</gene>